<dbReference type="EMBL" id="CM039426">
    <property type="protein sequence ID" value="KAI4356936.1"/>
    <property type="molecule type" value="Genomic_DNA"/>
</dbReference>
<organism evidence="1 2">
    <name type="scientific">Bauhinia variegata</name>
    <name type="common">Purple orchid tree</name>
    <name type="synonym">Phanera variegata</name>
    <dbReference type="NCBI Taxonomy" id="167791"/>
    <lineage>
        <taxon>Eukaryota</taxon>
        <taxon>Viridiplantae</taxon>
        <taxon>Streptophyta</taxon>
        <taxon>Embryophyta</taxon>
        <taxon>Tracheophyta</taxon>
        <taxon>Spermatophyta</taxon>
        <taxon>Magnoliopsida</taxon>
        <taxon>eudicotyledons</taxon>
        <taxon>Gunneridae</taxon>
        <taxon>Pentapetalae</taxon>
        <taxon>rosids</taxon>
        <taxon>fabids</taxon>
        <taxon>Fabales</taxon>
        <taxon>Fabaceae</taxon>
        <taxon>Cercidoideae</taxon>
        <taxon>Cercideae</taxon>
        <taxon>Bauhiniinae</taxon>
        <taxon>Bauhinia</taxon>
    </lineage>
</organism>
<comment type="caution">
    <text evidence="1">The sequence shown here is derived from an EMBL/GenBank/DDBJ whole genome shotgun (WGS) entry which is preliminary data.</text>
</comment>
<evidence type="ECO:0000313" key="2">
    <source>
        <dbReference type="Proteomes" id="UP000828941"/>
    </source>
</evidence>
<dbReference type="Proteomes" id="UP000828941">
    <property type="component" value="Chromosome 1"/>
</dbReference>
<name>A0ACB9Q7Y4_BAUVA</name>
<protein>
    <submittedName>
        <fullName evidence="1">Uncharacterized protein</fullName>
    </submittedName>
</protein>
<gene>
    <name evidence="1" type="ORF">L6164_000917</name>
</gene>
<sequence length="323" mass="35581">MKGTKRRFCWVDENDAVFLYEAAVRVVGSFGSAEIAKPVEPSLVPKSVKKGTEFMKPTNCLLFFGAKREAEDELEKLASAKKQKRDELADKQLNAKKPAVKVPIPSKKQPSPAKKSKPASSSSSDSSDDSSEDEAPKSKVNGPAATKKKGDSIESSDSDDISSGEDNEKMDVDDDDDDDDDSSEESEEETQQKNIKGLNRERKMEGLKSRSVLIVCMVLHLLIASSEAYTLGCITKCGLNVPISLERWSPFVFVVNRGFSPRGSTEPSGYWVRTRPCLTPFEWTIPSVNSPEAKPTVPPLRSGPRFTTVFLLVRLRAMLIMAK</sequence>
<accession>A0ACB9Q7Y4</accession>
<reference evidence="1 2" key="1">
    <citation type="journal article" date="2022" name="DNA Res.">
        <title>Chromosomal-level genome assembly of the orchid tree Bauhinia variegata (Leguminosae; Cercidoideae) supports the allotetraploid origin hypothesis of Bauhinia.</title>
        <authorList>
            <person name="Zhong Y."/>
            <person name="Chen Y."/>
            <person name="Zheng D."/>
            <person name="Pang J."/>
            <person name="Liu Y."/>
            <person name="Luo S."/>
            <person name="Meng S."/>
            <person name="Qian L."/>
            <person name="Wei D."/>
            <person name="Dai S."/>
            <person name="Zhou R."/>
        </authorList>
    </citation>
    <scope>NUCLEOTIDE SEQUENCE [LARGE SCALE GENOMIC DNA]</scope>
    <source>
        <strain evidence="1">BV-YZ2020</strain>
    </source>
</reference>
<evidence type="ECO:0000313" key="1">
    <source>
        <dbReference type="EMBL" id="KAI4356936.1"/>
    </source>
</evidence>
<proteinExistence type="predicted"/>
<keyword evidence="2" id="KW-1185">Reference proteome</keyword>